<name>A0A645EEU2_9ZZZZ</name>
<dbReference type="AlphaFoldDB" id="A0A645EEU2"/>
<keyword evidence="1" id="KW-0812">Transmembrane</keyword>
<dbReference type="EMBL" id="VSSQ01045916">
    <property type="protein sequence ID" value="MPM99849.1"/>
    <property type="molecule type" value="Genomic_DNA"/>
</dbReference>
<proteinExistence type="predicted"/>
<reference evidence="2" key="1">
    <citation type="submission" date="2019-08" db="EMBL/GenBank/DDBJ databases">
        <authorList>
            <person name="Kucharzyk K."/>
            <person name="Murdoch R.W."/>
            <person name="Higgins S."/>
            <person name="Loffler F."/>
        </authorList>
    </citation>
    <scope>NUCLEOTIDE SEQUENCE</scope>
</reference>
<evidence type="ECO:0000256" key="1">
    <source>
        <dbReference type="SAM" id="Phobius"/>
    </source>
</evidence>
<protein>
    <submittedName>
        <fullName evidence="2">Uncharacterized protein</fullName>
    </submittedName>
</protein>
<keyword evidence="1" id="KW-0472">Membrane</keyword>
<keyword evidence="1" id="KW-1133">Transmembrane helix</keyword>
<organism evidence="2">
    <name type="scientific">bioreactor metagenome</name>
    <dbReference type="NCBI Taxonomy" id="1076179"/>
    <lineage>
        <taxon>unclassified sequences</taxon>
        <taxon>metagenomes</taxon>
        <taxon>ecological metagenomes</taxon>
    </lineage>
</organism>
<accession>A0A645EEU2</accession>
<gene>
    <name evidence="2" type="ORF">SDC9_147044</name>
</gene>
<comment type="caution">
    <text evidence="2">The sequence shown here is derived from an EMBL/GenBank/DDBJ whole genome shotgun (WGS) entry which is preliminary data.</text>
</comment>
<sequence length="242" mass="26842">MLARERLDVAFAKGVDDFFAARALDIAHVLHEREHGNLHQSCHMHGFFDDHAHQLLRRGDNHDAVHGDRLKHRQRNVSRSRGHVDEHHVHIAPEHIRPELLDGARNDRPAPDDRVGFVFEQQVHAHNLDARLAHHGVDALIGAFRAGMQTKRLRNRRAGDIRIQDGGAVTAPAHQNGEHGGDDGLANAALAADHADDSLHMRHDMRVFEHAGFFAAGAGGSATGTIVGAVFHMTWFSFILIF</sequence>
<evidence type="ECO:0000313" key="2">
    <source>
        <dbReference type="EMBL" id="MPM99849.1"/>
    </source>
</evidence>
<feature type="transmembrane region" description="Helical" evidence="1">
    <location>
        <begin position="211"/>
        <end position="241"/>
    </location>
</feature>